<reference evidence="7" key="1">
    <citation type="submission" date="2007-07" db="EMBL/GenBank/DDBJ databases">
        <title>PCAP assembly of the Caenorhabditis remanei genome.</title>
        <authorList>
            <consortium name="The Caenorhabditis remanei Sequencing Consortium"/>
            <person name="Wilson R.K."/>
        </authorList>
    </citation>
    <scope>NUCLEOTIDE SEQUENCE [LARGE SCALE GENOMIC DNA]</scope>
    <source>
        <strain evidence="7">PB4641</strain>
    </source>
</reference>
<keyword evidence="5 6" id="KW-0472">Membrane</keyword>
<evidence type="ECO:0000256" key="4">
    <source>
        <dbReference type="ARBA" id="ARBA00022989"/>
    </source>
</evidence>
<dbReference type="InParanoid" id="E3MJV5"/>
<feature type="transmembrane region" description="Helical" evidence="6">
    <location>
        <begin position="191"/>
        <end position="211"/>
    </location>
</feature>
<sequence length="337" mass="38639">MKTLKMVDITLIFLILNSTITITGCLINILLLHIVLFHSPKVIKTFSVGVINLAITNIGSCFSGFLIGERIIPSGKQLFYISYGLCSKIGPQFCFDVFGCLLHFHTHALWLVFLSFAYRYYVMIRKEPSRLALQLSILIIYIPSLIQLLAMLSQEMDIEEIRNLLHEAYPEYNLTGLTVTGAVDSFQFAPLYTLIHMTVISTPISIGIHILKNKIVGLLKSRGVDLSPKTRNLHAQLLRVRSYNFRHCEIYFQTLRFQATVPLIYIFGVFCFFSSHFWSHPIIEFFTVIPPLLVPILTPFSCILYVNPYRHYVFRFISQKVHPKNSVQTTMSMVCVD</sequence>
<dbReference type="HOGENOM" id="CLU_057924_3_0_1"/>
<dbReference type="PANTHER" id="PTHR22945">
    <property type="entry name" value="SERPENTINE RECEPTOR, CLASS D DELTA"/>
    <property type="match status" value="1"/>
</dbReference>
<proteinExistence type="inferred from homology"/>
<dbReference type="InterPro" id="IPR050920">
    <property type="entry name" value="Nematode_rcpt-like_delta"/>
</dbReference>
<dbReference type="Proteomes" id="UP000008281">
    <property type="component" value="Unassembled WGS sequence"/>
</dbReference>
<keyword evidence="8" id="KW-1185">Reference proteome</keyword>
<feature type="transmembrane region" description="Helical" evidence="6">
    <location>
        <begin position="12"/>
        <end position="36"/>
    </location>
</feature>
<evidence type="ECO:0000256" key="6">
    <source>
        <dbReference type="SAM" id="Phobius"/>
    </source>
</evidence>
<feature type="transmembrane region" description="Helical" evidence="6">
    <location>
        <begin position="133"/>
        <end position="152"/>
    </location>
</feature>
<organism evidence="8">
    <name type="scientific">Caenorhabditis remanei</name>
    <name type="common">Caenorhabditis vulgaris</name>
    <dbReference type="NCBI Taxonomy" id="31234"/>
    <lineage>
        <taxon>Eukaryota</taxon>
        <taxon>Metazoa</taxon>
        <taxon>Ecdysozoa</taxon>
        <taxon>Nematoda</taxon>
        <taxon>Chromadorea</taxon>
        <taxon>Rhabditida</taxon>
        <taxon>Rhabditina</taxon>
        <taxon>Rhabditomorpha</taxon>
        <taxon>Rhabditoidea</taxon>
        <taxon>Rhabditidae</taxon>
        <taxon>Peloderinae</taxon>
        <taxon>Caenorhabditis</taxon>
    </lineage>
</organism>
<dbReference type="PROSITE" id="PS51257">
    <property type="entry name" value="PROKAR_LIPOPROTEIN"/>
    <property type="match status" value="1"/>
</dbReference>
<dbReference type="OrthoDB" id="5821713at2759"/>
<dbReference type="PANTHER" id="PTHR22945:SF21">
    <property type="entry name" value="SERPENTINE RECEPTOR, CLASS D (DELTA)-RELATED"/>
    <property type="match status" value="1"/>
</dbReference>
<evidence type="ECO:0000256" key="5">
    <source>
        <dbReference type="ARBA" id="ARBA00023136"/>
    </source>
</evidence>
<name>E3MJV5_CAERE</name>
<evidence type="ECO:0000256" key="3">
    <source>
        <dbReference type="ARBA" id="ARBA00022692"/>
    </source>
</evidence>
<feature type="transmembrane region" description="Helical" evidence="6">
    <location>
        <begin position="285"/>
        <end position="306"/>
    </location>
</feature>
<evidence type="ECO:0000313" key="7">
    <source>
        <dbReference type="EMBL" id="EFP03923.1"/>
    </source>
</evidence>
<dbReference type="GO" id="GO:0016020">
    <property type="term" value="C:membrane"/>
    <property type="evidence" value="ECO:0007669"/>
    <property type="project" value="UniProtKB-SubCell"/>
</dbReference>
<feature type="transmembrane region" description="Helical" evidence="6">
    <location>
        <begin position="259"/>
        <end position="279"/>
    </location>
</feature>
<feature type="transmembrane region" description="Helical" evidence="6">
    <location>
        <begin position="42"/>
        <end position="66"/>
    </location>
</feature>
<dbReference type="InterPro" id="IPR019421">
    <property type="entry name" value="7TM_GPCR_serpentine_rcpt_Srd"/>
</dbReference>
<accession>E3MJV5</accession>
<protein>
    <submittedName>
        <fullName evidence="7">Uncharacterized protein</fullName>
    </submittedName>
</protein>
<comment type="subcellular location">
    <subcellularLocation>
        <location evidence="1">Membrane</location>
        <topology evidence="1">Multi-pass membrane protein</topology>
    </subcellularLocation>
</comment>
<dbReference type="AlphaFoldDB" id="E3MJV5"/>
<dbReference type="EMBL" id="DS268451">
    <property type="protein sequence ID" value="EFP03923.1"/>
    <property type="molecule type" value="Genomic_DNA"/>
</dbReference>
<keyword evidence="3 6" id="KW-0812">Transmembrane</keyword>
<gene>
    <name evidence="7" type="ORF">CRE_28759</name>
</gene>
<evidence type="ECO:0000256" key="1">
    <source>
        <dbReference type="ARBA" id="ARBA00004141"/>
    </source>
</evidence>
<feature type="transmembrane region" description="Helical" evidence="6">
    <location>
        <begin position="104"/>
        <end position="121"/>
    </location>
</feature>
<evidence type="ECO:0000256" key="2">
    <source>
        <dbReference type="ARBA" id="ARBA00009166"/>
    </source>
</evidence>
<comment type="similarity">
    <text evidence="2">Belongs to the nematode receptor-like protein srd family.</text>
</comment>
<evidence type="ECO:0000313" key="8">
    <source>
        <dbReference type="Proteomes" id="UP000008281"/>
    </source>
</evidence>
<keyword evidence="4 6" id="KW-1133">Transmembrane helix</keyword>
<dbReference type="eggNOG" id="ENOG502TJEQ">
    <property type="taxonomic scope" value="Eukaryota"/>
</dbReference>
<dbReference type="Pfam" id="PF10317">
    <property type="entry name" value="7TM_GPCR_Srd"/>
    <property type="match status" value="1"/>
</dbReference>
<dbReference type="SUPFAM" id="SSF81321">
    <property type="entry name" value="Family A G protein-coupled receptor-like"/>
    <property type="match status" value="1"/>
</dbReference>